<organism evidence="5 6">
    <name type="scientific">Gracilimonas mengyeensis</name>
    <dbReference type="NCBI Taxonomy" id="1302730"/>
    <lineage>
        <taxon>Bacteria</taxon>
        <taxon>Pseudomonadati</taxon>
        <taxon>Balneolota</taxon>
        <taxon>Balneolia</taxon>
        <taxon>Balneolales</taxon>
        <taxon>Balneolaceae</taxon>
        <taxon>Gracilimonas</taxon>
    </lineage>
</organism>
<gene>
    <name evidence="5" type="ORF">SAMN06265219_103190</name>
</gene>
<evidence type="ECO:0008006" key="7">
    <source>
        <dbReference type="Google" id="ProtNLM"/>
    </source>
</evidence>
<keyword evidence="3" id="KW-0998">Cell outer membrane</keyword>
<protein>
    <recommendedName>
        <fullName evidence="7">TonB dependent receptor</fullName>
    </recommendedName>
</protein>
<comment type="subcellular location">
    <subcellularLocation>
        <location evidence="1">Cell outer membrane</location>
    </subcellularLocation>
</comment>
<dbReference type="InterPro" id="IPR036942">
    <property type="entry name" value="Beta-barrel_TonB_sf"/>
</dbReference>
<keyword evidence="4" id="KW-0732">Signal</keyword>
<evidence type="ECO:0000256" key="3">
    <source>
        <dbReference type="ARBA" id="ARBA00023237"/>
    </source>
</evidence>
<dbReference type="SUPFAM" id="SSF56935">
    <property type="entry name" value="Porins"/>
    <property type="match status" value="1"/>
</dbReference>
<keyword evidence="2" id="KW-0472">Membrane</keyword>
<reference evidence="5 6" key="1">
    <citation type="submission" date="2017-05" db="EMBL/GenBank/DDBJ databases">
        <authorList>
            <person name="Varghese N."/>
            <person name="Submissions S."/>
        </authorList>
    </citation>
    <scope>NUCLEOTIDE SEQUENCE [LARGE SCALE GENOMIC DNA]</scope>
    <source>
        <strain evidence="5 6">DSM 21985</strain>
    </source>
</reference>
<evidence type="ECO:0000256" key="2">
    <source>
        <dbReference type="ARBA" id="ARBA00023136"/>
    </source>
</evidence>
<evidence type="ECO:0000313" key="5">
    <source>
        <dbReference type="EMBL" id="SMO51715.1"/>
    </source>
</evidence>
<proteinExistence type="predicted"/>
<name>A0A521BXF7_9BACT</name>
<evidence type="ECO:0000256" key="1">
    <source>
        <dbReference type="ARBA" id="ARBA00004442"/>
    </source>
</evidence>
<dbReference type="Proteomes" id="UP000317557">
    <property type="component" value="Unassembled WGS sequence"/>
</dbReference>
<sequence length="575" mass="64836">MKSTPLFTSLFVLLLPVLVFAQDGQGGNQGSLLPEINPQDIEIRSEFQASFPGLRRQPILGFNPKPRVYQVDPNRMPFMESREDAVADISITQLGRPEPPTRSLLSYPARTNGYLRAGFGSYITPMIEAYGYHAFNENRGLTGNLNVRSSEGHLSDDQGGFRYMDFNARYFEKINEKWRFSVDVKAQADQNFMFYPENTAPGFNETPEKEYLGAYGKMTVQKINNAFSGMKYSLGGSIFDTELTAKSASVPLRALSGELNEKAYFAGFKIYWPGNRQYETFDVSGGIKGGTYDLSSAPNEDWMLLNADFTYERLFNFTTRVNGKAGVAYVSDAFSDKVYFSPEVEITHYLAQGLQLQGRAYATPEVQSVQDYHEFNRFLNTNTQLRHTYTLGAEAEAQFQLIEGNRIFGGVRYQHAQNFAYYQRDSILSGIRFNTFYDVNYGDANIFELYAGASHQLVPNKFWADAKVYARSPKLSSGGNIPYEERLGLEAGVSFRPVKELTINSWAEYIGKRRAPAENGDLDAFFLLSAGAEYQINDTFGVFGKMLNILDNEYAVWSGYPERPLQIFGGLTVKF</sequence>
<keyword evidence="6" id="KW-1185">Reference proteome</keyword>
<dbReference type="EMBL" id="FXTP01000003">
    <property type="protein sequence ID" value="SMO51715.1"/>
    <property type="molecule type" value="Genomic_DNA"/>
</dbReference>
<evidence type="ECO:0000256" key="4">
    <source>
        <dbReference type="SAM" id="SignalP"/>
    </source>
</evidence>
<evidence type="ECO:0000313" key="6">
    <source>
        <dbReference type="Proteomes" id="UP000317557"/>
    </source>
</evidence>
<dbReference type="AlphaFoldDB" id="A0A521BXF7"/>
<dbReference type="Gene3D" id="2.40.170.20">
    <property type="entry name" value="TonB-dependent receptor, beta-barrel domain"/>
    <property type="match status" value="1"/>
</dbReference>
<feature type="chain" id="PRO_5022032982" description="TonB dependent receptor" evidence="4">
    <location>
        <begin position="22"/>
        <end position="575"/>
    </location>
</feature>
<accession>A0A521BXF7</accession>
<feature type="signal peptide" evidence="4">
    <location>
        <begin position="1"/>
        <end position="21"/>
    </location>
</feature>
<dbReference type="GO" id="GO:0009279">
    <property type="term" value="C:cell outer membrane"/>
    <property type="evidence" value="ECO:0007669"/>
    <property type="project" value="UniProtKB-SubCell"/>
</dbReference>